<dbReference type="InterPro" id="IPR002420">
    <property type="entry name" value="PI3K-type_C2_dom"/>
</dbReference>
<evidence type="ECO:0000313" key="5">
    <source>
        <dbReference type="Proteomes" id="UP000253551"/>
    </source>
</evidence>
<dbReference type="STRING" id="4846.A0A367ILV6"/>
<dbReference type="InterPro" id="IPR000008">
    <property type="entry name" value="C2_dom"/>
</dbReference>
<comment type="caution">
    <text evidence="4">The sequence shown here is derived from an EMBL/GenBank/DDBJ whole genome shotgun (WGS) entry which is preliminary data.</text>
</comment>
<dbReference type="GO" id="GO:0000045">
    <property type="term" value="P:autophagosome assembly"/>
    <property type="evidence" value="ECO:0007669"/>
    <property type="project" value="TreeGrafter"/>
</dbReference>
<keyword evidence="4" id="KW-0418">Kinase</keyword>
<accession>A0A367ILV6</accession>
<dbReference type="GO" id="GO:0000407">
    <property type="term" value="C:phagophore assembly site"/>
    <property type="evidence" value="ECO:0007669"/>
    <property type="project" value="TreeGrafter"/>
</dbReference>
<dbReference type="InterPro" id="IPR015433">
    <property type="entry name" value="PI3/4_kinase"/>
</dbReference>
<proteinExistence type="inferred from homology"/>
<dbReference type="GO" id="GO:0048015">
    <property type="term" value="P:phosphatidylinositol-mediated signaling"/>
    <property type="evidence" value="ECO:0007669"/>
    <property type="project" value="TreeGrafter"/>
</dbReference>
<dbReference type="SUPFAM" id="SSF49562">
    <property type="entry name" value="C2 domain (Calcium/lipid-binding domain, CaLB)"/>
    <property type="match status" value="1"/>
</dbReference>
<dbReference type="CDD" id="cd08397">
    <property type="entry name" value="C2_PI3K_class_III"/>
    <property type="match status" value="1"/>
</dbReference>
<evidence type="ECO:0000313" key="4">
    <source>
        <dbReference type="EMBL" id="RCH78648.1"/>
    </source>
</evidence>
<dbReference type="GO" id="GO:0034271">
    <property type="term" value="C:phosphatidylinositol 3-kinase complex, class III, type I"/>
    <property type="evidence" value="ECO:0007669"/>
    <property type="project" value="TreeGrafter"/>
</dbReference>
<dbReference type="PROSITE" id="PS51547">
    <property type="entry name" value="C2_PI3K"/>
    <property type="match status" value="1"/>
</dbReference>
<dbReference type="SMART" id="SM00142">
    <property type="entry name" value="PI3K_C2"/>
    <property type="match status" value="1"/>
</dbReference>
<dbReference type="AlphaFoldDB" id="A0A367ILV6"/>
<dbReference type="Pfam" id="PF00792">
    <property type="entry name" value="PI3K_C2"/>
    <property type="match status" value="1"/>
</dbReference>
<feature type="domain" description="C2 PI3K-type" evidence="3">
    <location>
        <begin position="11"/>
        <end position="177"/>
    </location>
</feature>
<dbReference type="GO" id="GO:0034272">
    <property type="term" value="C:phosphatidylinositol 3-kinase complex, class III, type II"/>
    <property type="evidence" value="ECO:0007669"/>
    <property type="project" value="TreeGrafter"/>
</dbReference>
<dbReference type="GO" id="GO:0006897">
    <property type="term" value="P:endocytosis"/>
    <property type="evidence" value="ECO:0007669"/>
    <property type="project" value="TreeGrafter"/>
</dbReference>
<dbReference type="EMBL" id="PJQM01007088">
    <property type="protein sequence ID" value="RCH78648.1"/>
    <property type="molecule type" value="Genomic_DNA"/>
</dbReference>
<dbReference type="PROSITE" id="PS50004">
    <property type="entry name" value="C2"/>
    <property type="match status" value="1"/>
</dbReference>
<dbReference type="OrthoDB" id="67688at2759"/>
<name>A0A367ILV6_RHIST</name>
<evidence type="ECO:0000259" key="2">
    <source>
        <dbReference type="PROSITE" id="PS50004"/>
    </source>
</evidence>
<organism evidence="4 5">
    <name type="scientific">Rhizopus stolonifer</name>
    <name type="common">Rhizopus nigricans</name>
    <dbReference type="NCBI Taxonomy" id="4846"/>
    <lineage>
        <taxon>Eukaryota</taxon>
        <taxon>Fungi</taxon>
        <taxon>Fungi incertae sedis</taxon>
        <taxon>Mucoromycota</taxon>
        <taxon>Mucoromycotina</taxon>
        <taxon>Mucoromycetes</taxon>
        <taxon>Mucorales</taxon>
        <taxon>Mucorineae</taxon>
        <taxon>Rhizopodaceae</taxon>
        <taxon>Rhizopus</taxon>
    </lineage>
</organism>
<dbReference type="InterPro" id="IPR035892">
    <property type="entry name" value="C2_domain_sf"/>
</dbReference>
<dbReference type="GO" id="GO:0005777">
    <property type="term" value="C:peroxisome"/>
    <property type="evidence" value="ECO:0007669"/>
    <property type="project" value="TreeGrafter"/>
</dbReference>
<keyword evidence="5" id="KW-1185">Reference proteome</keyword>
<dbReference type="PANTHER" id="PTHR10048:SF7">
    <property type="entry name" value="PHOSPHATIDYLINOSITOL 3-KINASE CATALYTIC SUBUNIT TYPE 3"/>
    <property type="match status" value="1"/>
</dbReference>
<sequence>MDFSYCLTKDIQLPVSVRIATLEGKHRLKSTERQVDKTRVSTYTLNSPLPDVYVTVQLYGDNKPLTVPVKTSYKAFKNHWSWNEWLTLPIRYCDLPASAQLAITVWDAIGPRKTKPIGGTTFQLFGKQCTLRKGKHKLHLWPDCEADGSRDTTTPSKIKQDQDSDMNKLEKLVKRYDCGDIRPEEWLDVMAFRQIESIHKTLSAASTALALYIDLPKFDFPVVYGEMEYDLPGPFSSTGQTVGETAMKAAMNQQIYAMDQRDTMPQRTATQYVLVLDTDLQRDNPVEAKHRRLVRSHRN</sequence>
<dbReference type="Proteomes" id="UP000253551">
    <property type="component" value="Unassembled WGS sequence"/>
</dbReference>
<feature type="non-terminal residue" evidence="4">
    <location>
        <position position="299"/>
    </location>
</feature>
<protein>
    <submittedName>
        <fullName evidence="4">Phosphatidylinositol (PI) 3-kinase</fullName>
    </submittedName>
</protein>
<gene>
    <name evidence="4" type="primary">VPS34_3</name>
    <name evidence="4" type="ORF">CU098_004829</name>
</gene>
<dbReference type="PANTHER" id="PTHR10048">
    <property type="entry name" value="PHOSPHATIDYLINOSITOL KINASE"/>
    <property type="match status" value="1"/>
</dbReference>
<reference evidence="4 5" key="1">
    <citation type="journal article" date="2018" name="G3 (Bethesda)">
        <title>Phylogenetic and Phylogenomic Definition of Rhizopus Species.</title>
        <authorList>
            <person name="Gryganskyi A.P."/>
            <person name="Golan J."/>
            <person name="Dolatabadi S."/>
            <person name="Mondo S."/>
            <person name="Robb S."/>
            <person name="Idnurm A."/>
            <person name="Muszewska A."/>
            <person name="Steczkiewicz K."/>
            <person name="Masonjones S."/>
            <person name="Liao H.L."/>
            <person name="Gajdeczka M.T."/>
            <person name="Anike F."/>
            <person name="Vuek A."/>
            <person name="Anishchenko I.M."/>
            <person name="Voigt K."/>
            <person name="de Hoog G.S."/>
            <person name="Smith M.E."/>
            <person name="Heitman J."/>
            <person name="Vilgalys R."/>
            <person name="Stajich J.E."/>
        </authorList>
    </citation>
    <scope>NUCLEOTIDE SEQUENCE [LARGE SCALE GENOMIC DNA]</scope>
    <source>
        <strain evidence="4 5">LSU 92-RS-03</strain>
    </source>
</reference>
<feature type="domain" description="C2" evidence="2">
    <location>
        <begin position="9"/>
        <end position="142"/>
    </location>
</feature>
<evidence type="ECO:0000259" key="3">
    <source>
        <dbReference type="PROSITE" id="PS51547"/>
    </source>
</evidence>
<dbReference type="GO" id="GO:0016303">
    <property type="term" value="F:1-phosphatidylinositol-3-kinase activity"/>
    <property type="evidence" value="ECO:0007669"/>
    <property type="project" value="TreeGrafter"/>
</dbReference>
<evidence type="ECO:0000256" key="1">
    <source>
        <dbReference type="PROSITE-ProRule" id="PRU00880"/>
    </source>
</evidence>
<dbReference type="GO" id="GO:0005768">
    <property type="term" value="C:endosome"/>
    <property type="evidence" value="ECO:0007669"/>
    <property type="project" value="TreeGrafter"/>
</dbReference>
<dbReference type="Gene3D" id="2.60.40.150">
    <property type="entry name" value="C2 domain"/>
    <property type="match status" value="1"/>
</dbReference>
<comment type="similarity">
    <text evidence="1">Belongs to the PI3/PI4-kinase family.</text>
</comment>
<keyword evidence="4" id="KW-0808">Transferase</keyword>